<protein>
    <submittedName>
        <fullName evidence="1">Uncharacterized protein</fullName>
    </submittedName>
</protein>
<dbReference type="Proteomes" id="UP000440578">
    <property type="component" value="Unassembled WGS sequence"/>
</dbReference>
<evidence type="ECO:0000313" key="1">
    <source>
        <dbReference type="EMBL" id="KAF0309884.1"/>
    </source>
</evidence>
<name>A0A6A4X179_AMPAM</name>
<sequence>MRRMPSLVALAGGTYLKAMKDAEEVLVVAADHVLGKMGCALCKVKAARYLFKIRIGLPMSLVSAEARFLCVVFSGYSAKVCAGVIGQWQVSGQGHRSVTGQIGQWQVSGRSDMGRSM</sequence>
<dbReference type="AlphaFoldDB" id="A0A6A4X179"/>
<evidence type="ECO:0000313" key="2">
    <source>
        <dbReference type="Proteomes" id="UP000440578"/>
    </source>
</evidence>
<organism evidence="1 2">
    <name type="scientific">Amphibalanus amphitrite</name>
    <name type="common">Striped barnacle</name>
    <name type="synonym">Balanus amphitrite</name>
    <dbReference type="NCBI Taxonomy" id="1232801"/>
    <lineage>
        <taxon>Eukaryota</taxon>
        <taxon>Metazoa</taxon>
        <taxon>Ecdysozoa</taxon>
        <taxon>Arthropoda</taxon>
        <taxon>Crustacea</taxon>
        <taxon>Multicrustacea</taxon>
        <taxon>Cirripedia</taxon>
        <taxon>Thoracica</taxon>
        <taxon>Thoracicalcarea</taxon>
        <taxon>Balanomorpha</taxon>
        <taxon>Balanoidea</taxon>
        <taxon>Balanidae</taxon>
        <taxon>Amphibalaninae</taxon>
        <taxon>Amphibalanus</taxon>
    </lineage>
</organism>
<reference evidence="1 2" key="1">
    <citation type="submission" date="2019-07" db="EMBL/GenBank/DDBJ databases">
        <title>Draft genome assembly of a fouling barnacle, Amphibalanus amphitrite (Darwin, 1854): The first reference genome for Thecostraca.</title>
        <authorList>
            <person name="Kim W."/>
        </authorList>
    </citation>
    <scope>NUCLEOTIDE SEQUENCE [LARGE SCALE GENOMIC DNA]</scope>
    <source>
        <strain evidence="1">SNU_AA5</strain>
        <tissue evidence="1">Soma without cirri and trophi</tissue>
    </source>
</reference>
<gene>
    <name evidence="1" type="ORF">FJT64_019040</name>
</gene>
<keyword evidence="2" id="KW-1185">Reference proteome</keyword>
<accession>A0A6A4X179</accession>
<proteinExistence type="predicted"/>
<comment type="caution">
    <text evidence="1">The sequence shown here is derived from an EMBL/GenBank/DDBJ whole genome shotgun (WGS) entry which is preliminary data.</text>
</comment>
<dbReference type="EMBL" id="VIIS01000366">
    <property type="protein sequence ID" value="KAF0309884.1"/>
    <property type="molecule type" value="Genomic_DNA"/>
</dbReference>